<dbReference type="Proteomes" id="UP000050761">
    <property type="component" value="Unassembled WGS sequence"/>
</dbReference>
<dbReference type="AlphaFoldDB" id="A0A183GCV7"/>
<sequence>MSAQSDVSVQKEQCRDQPPQLLLLVKKRAEFTRKLQCEPGKAHFVRIEVAKRKRTRNEDKQEEMNGQKDRANVKPKRVKIQRTPALLSYTYPDATAPIAMAGKFPREVKFNELDDLFKFSYGVLTNLAFPGVDVPPKFASEDDWLAVLRAIFKGRVDFSFSKATGSRPANCVPLVCNFAIPHLLADCINSYGEIVVAQSSTTIYPRPQDIKQGELPPRIDVEATARFSFLVNTLGARGLVKVGYISSDYRGTPAYVLAAFGSNFGRVMPAEPVPPLAFNASVAFVKSWFPEFTKTDAVLCAVMANGHVQNLLNSDHWPWSAPNTISYVPGIRQAMCMSY</sequence>
<organism evidence="3 4">
    <name type="scientific">Heligmosomoides polygyrus</name>
    <name type="common">Parasitic roundworm</name>
    <dbReference type="NCBI Taxonomy" id="6339"/>
    <lineage>
        <taxon>Eukaryota</taxon>
        <taxon>Metazoa</taxon>
        <taxon>Ecdysozoa</taxon>
        <taxon>Nematoda</taxon>
        <taxon>Chromadorea</taxon>
        <taxon>Rhabditida</taxon>
        <taxon>Rhabditina</taxon>
        <taxon>Rhabditomorpha</taxon>
        <taxon>Strongyloidea</taxon>
        <taxon>Heligmosomidae</taxon>
        <taxon>Heligmosomoides</taxon>
    </lineage>
</organism>
<keyword evidence="3" id="KW-1185">Reference proteome</keyword>
<evidence type="ECO:0000313" key="3">
    <source>
        <dbReference type="Proteomes" id="UP000050761"/>
    </source>
</evidence>
<evidence type="ECO:0000256" key="1">
    <source>
        <dbReference type="SAM" id="MobiDB-lite"/>
    </source>
</evidence>
<evidence type="ECO:0000313" key="4">
    <source>
        <dbReference type="WBParaSite" id="HPBE_0002003601-mRNA-1"/>
    </source>
</evidence>
<reference evidence="2 3" key="1">
    <citation type="submission" date="2018-11" db="EMBL/GenBank/DDBJ databases">
        <authorList>
            <consortium name="Pathogen Informatics"/>
        </authorList>
    </citation>
    <scope>NUCLEOTIDE SEQUENCE [LARGE SCALE GENOMIC DNA]</scope>
</reference>
<name>A0A183GCV7_HELPZ</name>
<protein>
    <submittedName>
        <fullName evidence="4">ANF_receptor domain-containing protein</fullName>
    </submittedName>
</protein>
<feature type="region of interest" description="Disordered" evidence="1">
    <location>
        <begin position="51"/>
        <end position="75"/>
    </location>
</feature>
<feature type="compositionally biased region" description="Basic and acidic residues" evidence="1">
    <location>
        <begin position="51"/>
        <end position="72"/>
    </location>
</feature>
<dbReference type="EMBL" id="UZAH01031805">
    <property type="protein sequence ID" value="VDP17960.1"/>
    <property type="molecule type" value="Genomic_DNA"/>
</dbReference>
<evidence type="ECO:0000313" key="2">
    <source>
        <dbReference type="EMBL" id="VDP17960.1"/>
    </source>
</evidence>
<gene>
    <name evidence="2" type="ORF">HPBE_LOCUS20035</name>
</gene>
<accession>A0A3P8BKA2</accession>
<accession>A0A183GCV7</accession>
<reference evidence="4" key="2">
    <citation type="submission" date="2019-09" db="UniProtKB">
        <authorList>
            <consortium name="WormBaseParasite"/>
        </authorList>
    </citation>
    <scope>IDENTIFICATION</scope>
</reference>
<dbReference type="WBParaSite" id="HPBE_0002003601-mRNA-1">
    <property type="protein sequence ID" value="HPBE_0002003601-mRNA-1"/>
    <property type="gene ID" value="HPBE_0002003601"/>
</dbReference>
<proteinExistence type="predicted"/>